<dbReference type="InterPro" id="IPR051830">
    <property type="entry name" value="NOTCH_homolog"/>
</dbReference>
<feature type="region of interest" description="Disordered" evidence="2">
    <location>
        <begin position="277"/>
        <end position="298"/>
    </location>
</feature>
<organism evidence="5 6">
    <name type="scientific">Theobroma cacao</name>
    <name type="common">Cacao</name>
    <name type="synonym">Cocoa</name>
    <dbReference type="NCBI Taxonomy" id="3641"/>
    <lineage>
        <taxon>Eukaryota</taxon>
        <taxon>Viridiplantae</taxon>
        <taxon>Streptophyta</taxon>
        <taxon>Embryophyta</taxon>
        <taxon>Tracheophyta</taxon>
        <taxon>Spermatophyta</taxon>
        <taxon>Magnoliopsida</taxon>
        <taxon>eudicotyledons</taxon>
        <taxon>Gunneridae</taxon>
        <taxon>Pentapetalae</taxon>
        <taxon>rosids</taxon>
        <taxon>malvids</taxon>
        <taxon>Malvales</taxon>
        <taxon>Malvaceae</taxon>
        <taxon>Byttnerioideae</taxon>
        <taxon>Theobroma</taxon>
    </lineage>
</organism>
<gene>
    <name evidence="5" type="ORF">TCM_005293</name>
</gene>
<dbReference type="InterPro" id="IPR000742">
    <property type="entry name" value="EGF"/>
</dbReference>
<dbReference type="AlphaFoldDB" id="A0A061DSX5"/>
<keyword evidence="6" id="KW-1185">Reference proteome</keyword>
<comment type="caution">
    <text evidence="1">Lacks conserved residue(s) required for the propagation of feature annotation.</text>
</comment>
<keyword evidence="3" id="KW-0812">Transmembrane</keyword>
<feature type="disulfide bond" evidence="1">
    <location>
        <begin position="136"/>
        <end position="153"/>
    </location>
</feature>
<proteinExistence type="predicted"/>
<feature type="disulfide bond" evidence="1">
    <location>
        <begin position="155"/>
        <end position="164"/>
    </location>
</feature>
<dbReference type="Pfam" id="PF00008">
    <property type="entry name" value="EGF"/>
    <property type="match status" value="1"/>
</dbReference>
<dbReference type="Gramene" id="EOX95904">
    <property type="protein sequence ID" value="EOX95904"/>
    <property type="gene ID" value="TCM_005293"/>
</dbReference>
<keyword evidence="3" id="KW-0472">Membrane</keyword>
<dbReference type="PANTHER" id="PTHR24033">
    <property type="entry name" value="EGF-LIKE DOMAIN-CONTAINING PROTEIN"/>
    <property type="match status" value="1"/>
</dbReference>
<accession>A0A061DSX5</accession>
<dbReference type="STRING" id="3641.A0A061DSX5"/>
<keyword evidence="1" id="KW-0245">EGF-like domain</keyword>
<dbReference type="SMART" id="SM00181">
    <property type="entry name" value="EGF"/>
    <property type="match status" value="2"/>
</dbReference>
<keyword evidence="1" id="KW-1015">Disulfide bond</keyword>
<dbReference type="EMBL" id="CM001879">
    <property type="protein sequence ID" value="EOX95904.1"/>
    <property type="molecule type" value="Genomic_DNA"/>
</dbReference>
<evidence type="ECO:0000313" key="5">
    <source>
        <dbReference type="EMBL" id="EOX95904.1"/>
    </source>
</evidence>
<dbReference type="Proteomes" id="UP000026915">
    <property type="component" value="Chromosome 1"/>
</dbReference>
<evidence type="ECO:0000313" key="6">
    <source>
        <dbReference type="Proteomes" id="UP000026915"/>
    </source>
</evidence>
<reference evidence="5 6" key="1">
    <citation type="journal article" date="2013" name="Genome Biol.">
        <title>The genome sequence of the most widely cultivated cacao type and its use to identify candidate genes regulating pod color.</title>
        <authorList>
            <person name="Motamayor J.C."/>
            <person name="Mockaitis K."/>
            <person name="Schmutz J."/>
            <person name="Haiminen N."/>
            <person name="Iii D.L."/>
            <person name="Cornejo O."/>
            <person name="Findley S.D."/>
            <person name="Zheng P."/>
            <person name="Utro F."/>
            <person name="Royaert S."/>
            <person name="Saski C."/>
            <person name="Jenkins J."/>
            <person name="Podicheti R."/>
            <person name="Zhao M."/>
            <person name="Scheffler B.E."/>
            <person name="Stack J.C."/>
            <person name="Feltus F.A."/>
            <person name="Mustiga G.M."/>
            <person name="Amores F."/>
            <person name="Phillips W."/>
            <person name="Marelli J.P."/>
            <person name="May G.D."/>
            <person name="Shapiro H."/>
            <person name="Ma J."/>
            <person name="Bustamante C.D."/>
            <person name="Schnell R.J."/>
            <person name="Main D."/>
            <person name="Gilbert D."/>
            <person name="Parida L."/>
            <person name="Kuhn D.N."/>
        </authorList>
    </citation>
    <scope>NUCLEOTIDE SEQUENCE [LARGE SCALE GENOMIC DNA]</scope>
    <source>
        <strain evidence="6">cv. Matina 1-6</strain>
    </source>
</reference>
<feature type="transmembrane region" description="Helical" evidence="3">
    <location>
        <begin position="232"/>
        <end position="253"/>
    </location>
</feature>
<dbReference type="PROSITE" id="PS50026">
    <property type="entry name" value="EGF_3"/>
    <property type="match status" value="1"/>
</dbReference>
<dbReference type="PANTHER" id="PTHR24033:SF151">
    <property type="entry name" value="NOTCH 2"/>
    <property type="match status" value="1"/>
</dbReference>
<keyword evidence="3" id="KW-1133">Transmembrane helix</keyword>
<evidence type="ECO:0000256" key="1">
    <source>
        <dbReference type="PROSITE-ProRule" id="PRU00076"/>
    </source>
</evidence>
<dbReference type="SUPFAM" id="SSF57196">
    <property type="entry name" value="EGF/Laminin"/>
    <property type="match status" value="1"/>
</dbReference>
<feature type="domain" description="EGF-like" evidence="4">
    <location>
        <begin position="124"/>
        <end position="165"/>
    </location>
</feature>
<sequence>MPIISFPQHRCLNSKALSQISTLHCFKTKQREENFTTLKSLSTFSLFLSLNLKMSISIEFMHIAVIVISLLLGSLNVHSLPCEDSRCKTGSCNSTGACICNLPDPSTILGGDRPFLGGEYCDEEMTMCDGTNSFWCQNGGICEEIVQGEDYSCKCPPGYAGEHCEHRGAPCGRIFCFHEAECLAESDVCECSLNWKGSADCSLPTKNRTDSFMNSTMSQLPHWGSSNSGTSWIVVVVAISFSVGAVAGGAIYAKKLFGKKESAPKFQQLSRMQSHGILDDDEGDSMVPEMTRNGNQRL</sequence>
<dbReference type="eggNOG" id="ENOG502RY2Q">
    <property type="taxonomic scope" value="Eukaryota"/>
</dbReference>
<dbReference type="PROSITE" id="PS01186">
    <property type="entry name" value="EGF_2"/>
    <property type="match status" value="1"/>
</dbReference>
<evidence type="ECO:0000259" key="4">
    <source>
        <dbReference type="PROSITE" id="PS50026"/>
    </source>
</evidence>
<dbReference type="PROSITE" id="PS00022">
    <property type="entry name" value="EGF_1"/>
    <property type="match status" value="1"/>
</dbReference>
<evidence type="ECO:0000256" key="3">
    <source>
        <dbReference type="SAM" id="Phobius"/>
    </source>
</evidence>
<dbReference type="CDD" id="cd00054">
    <property type="entry name" value="EGF_CA"/>
    <property type="match status" value="1"/>
</dbReference>
<evidence type="ECO:0000256" key="2">
    <source>
        <dbReference type="SAM" id="MobiDB-lite"/>
    </source>
</evidence>
<name>A0A061DSX5_THECC</name>
<dbReference type="Gene3D" id="2.10.25.10">
    <property type="entry name" value="Laminin"/>
    <property type="match status" value="1"/>
</dbReference>
<dbReference type="OMA" id="WRGSANC"/>
<protein>
    <submittedName>
        <fullName evidence="5">Uncharacterized protein isoform 1</fullName>
    </submittedName>
</protein>
<dbReference type="InParanoid" id="A0A061DSX5"/>